<organism evidence="2 3">
    <name type="scientific">Letharia lupina</name>
    <dbReference type="NCBI Taxonomy" id="560253"/>
    <lineage>
        <taxon>Eukaryota</taxon>
        <taxon>Fungi</taxon>
        <taxon>Dikarya</taxon>
        <taxon>Ascomycota</taxon>
        <taxon>Pezizomycotina</taxon>
        <taxon>Lecanoromycetes</taxon>
        <taxon>OSLEUM clade</taxon>
        <taxon>Lecanoromycetidae</taxon>
        <taxon>Lecanorales</taxon>
        <taxon>Lecanorineae</taxon>
        <taxon>Parmeliaceae</taxon>
        <taxon>Letharia</taxon>
    </lineage>
</organism>
<gene>
    <name evidence="2" type="ORF">HO133_006573</name>
</gene>
<protein>
    <submittedName>
        <fullName evidence="2">Uncharacterized protein</fullName>
    </submittedName>
</protein>
<comment type="caution">
    <text evidence="2">The sequence shown here is derived from an EMBL/GenBank/DDBJ whole genome shotgun (WGS) entry which is preliminary data.</text>
</comment>
<evidence type="ECO:0000256" key="1">
    <source>
        <dbReference type="SAM" id="MobiDB-lite"/>
    </source>
</evidence>
<dbReference type="EMBL" id="JACCJB010000025">
    <property type="protein sequence ID" value="KAF6217746.1"/>
    <property type="molecule type" value="Genomic_DNA"/>
</dbReference>
<name>A0A8H6F7F1_9LECA</name>
<feature type="region of interest" description="Disordered" evidence="1">
    <location>
        <begin position="179"/>
        <end position="199"/>
    </location>
</feature>
<evidence type="ECO:0000313" key="3">
    <source>
        <dbReference type="Proteomes" id="UP000593566"/>
    </source>
</evidence>
<proteinExistence type="predicted"/>
<dbReference type="Proteomes" id="UP000593566">
    <property type="component" value="Unassembled WGS sequence"/>
</dbReference>
<reference evidence="2 3" key="1">
    <citation type="journal article" date="2020" name="Genomics">
        <title>Complete, high-quality genomes from long-read metagenomic sequencing of two wolf lichen thalli reveals enigmatic genome architecture.</title>
        <authorList>
            <person name="McKenzie S.K."/>
            <person name="Walston R.F."/>
            <person name="Allen J.L."/>
        </authorList>
    </citation>
    <scope>NUCLEOTIDE SEQUENCE [LARGE SCALE GENOMIC DNA]</scope>
    <source>
        <strain evidence="2">WasteWater1</strain>
    </source>
</reference>
<feature type="compositionally biased region" description="Acidic residues" evidence="1">
    <location>
        <begin position="184"/>
        <end position="198"/>
    </location>
</feature>
<sequence length="803" mass="92402">MVESQYSPVNLWPPRLLQGTVTMPWDLDRYHGKNAKLPGMIMFWGTETRPNPSLPSRLFTISLDILEHLLDQLTKRDAFQLSQTCKTFMRHPVVLKAIFHEPISIAEIESWYRRLPSGGMNAKMMMGPPITWGINASTGPLVRRLAVPEWISEQDIHYLTAHCPNLHALDFTETFESVSHAVGQDEDEDEDEEEEDIDSWPPVLDRCPTLFRNLRSVHLPYGCWKTVYSRPDSYRQTHSACLPKLLHLADHLQSLELTCQQEPTLDPSPETRRNASAKLVAEILDNVSRELTSLALYESESTIENLDSFLRSLAIFPKLRTIKLSLHRDLDMYQRDSQPKYGFDLIIAPILSSQTEDYKHDTASVLQYLSTVRKINDRGRFSLVSSDRGETYHSTLSDYYGLCHTEVVHGPRDDLWTPVWTWNDRLDWVEGHNHPSVEVVDIGKCRALFEELTKARIPVSVELEPLGASSLFAGPWDEGVSHQRYGGSDDVENVLDGYFQPLPSNGAIVPVTRDLARHPKQHFVQWRVLTTIPSKNPWRYYGMPTKIDDQNFRTVSVDLAAAEYKLGYGDYKDKKQAENTAKSDAEPYNRPAASNTTHAKTEIPDPVWRLNEIGDLVDDLRLIWHRNFAYVYTRMFAESCHPNPDWDEWSMLMHKCKVHLRGRLWREAEYTALLLRRIPVDFPRLTRLALYMPTALYPDHDQTFINRALPGTGWTVKHYGPVGEDPPIPCLNEACLKLADDICPFTRRIFTRPTPTADPSAVIVHDDEWHRTMRPLFDLDGEYKSMDQLLTEPLWENYTKGED</sequence>
<feature type="compositionally biased region" description="Basic and acidic residues" evidence="1">
    <location>
        <begin position="577"/>
        <end position="587"/>
    </location>
</feature>
<keyword evidence="3" id="KW-1185">Reference proteome</keyword>
<evidence type="ECO:0000313" key="2">
    <source>
        <dbReference type="EMBL" id="KAF6217746.1"/>
    </source>
</evidence>
<dbReference type="AlphaFoldDB" id="A0A8H6F7F1"/>
<feature type="region of interest" description="Disordered" evidence="1">
    <location>
        <begin position="577"/>
        <end position="597"/>
    </location>
</feature>
<dbReference type="RefSeq" id="XP_037147181.1">
    <property type="nucleotide sequence ID" value="XM_037297471.1"/>
</dbReference>
<dbReference type="GeneID" id="59334974"/>
<accession>A0A8H6F7F1</accession>